<accession>A0AAE5MSH0</accession>
<sequence>ITGDTENQLNGLSSNEITKLQEKEKQINAINNEITHGVSFIFMTDPHFPDNDLLSKPAMKHVLDHTSIPFVICGGDFPGAFGTKDQVLDAANETLDYQNYIGKNRFFAIQGNHDFTIRKSATENIGWTAANALVYDTLIRPNEVYQPSIQAGKEYYYLDVLPQKTRIFMLNSMDGNPAAENTDPWGTQYTISQEQADWLIAKAKEKTGWKFIFICHVPCDSNLDSYHPNEEYFHKVASAINNKQKLDFHVGSLNESADFTDTTNQVVAILAGHNHVDQSSSKDGVLSITTTSDARYGDGGWARQPQSYTSPAFDVVSIDYDKGTINTTRIGGGQDRVFSYVAPNQGEEINSLSLQSVTDLTVNGTAKCVVDMATPVVPEAIEWSNNCFTWSSSDSTVVEVNASGVITAHASGTATITVSTRDGQHSDHCSVTVR</sequence>
<evidence type="ECO:0000259" key="1">
    <source>
        <dbReference type="SMART" id="SM00635"/>
    </source>
</evidence>
<reference evidence="2 3" key="1">
    <citation type="submission" date="2016-09" db="EMBL/GenBank/DDBJ databases">
        <title>Lactobacillus reuteri KLR3006, genome sequencing and assembly.</title>
        <authorList>
            <person name="Lee J.-Y."/>
            <person name="Kim E.B."/>
            <person name="Choi Y.-J."/>
        </authorList>
    </citation>
    <scope>NUCLEOTIDE SEQUENCE [LARGE SCALE GENOMIC DNA]</scope>
    <source>
        <strain evidence="2 3">KLR3006</strain>
    </source>
</reference>
<feature type="non-terminal residue" evidence="2">
    <location>
        <position position="1"/>
    </location>
</feature>
<organism evidence="2 3">
    <name type="scientific">Limosilactobacillus reuteri</name>
    <name type="common">Lactobacillus reuteri</name>
    <dbReference type="NCBI Taxonomy" id="1598"/>
    <lineage>
        <taxon>Bacteria</taxon>
        <taxon>Bacillati</taxon>
        <taxon>Bacillota</taxon>
        <taxon>Bacilli</taxon>
        <taxon>Lactobacillales</taxon>
        <taxon>Lactobacillaceae</taxon>
        <taxon>Limosilactobacillus</taxon>
    </lineage>
</organism>
<gene>
    <name evidence="2" type="ORF">BHL83_10850</name>
</gene>
<dbReference type="Pfam" id="PF00149">
    <property type="entry name" value="Metallophos"/>
    <property type="match status" value="1"/>
</dbReference>
<dbReference type="InterPro" id="IPR029052">
    <property type="entry name" value="Metallo-depent_PP-like"/>
</dbReference>
<name>A0AAE5MSH0_LIMRT</name>
<dbReference type="Gene3D" id="2.60.40.1080">
    <property type="match status" value="1"/>
</dbReference>
<dbReference type="InterPro" id="IPR008964">
    <property type="entry name" value="Invasin/intimin_cell_adhesion"/>
</dbReference>
<comment type="caution">
    <text evidence="2">The sequence shown here is derived from an EMBL/GenBank/DDBJ whole genome shotgun (WGS) entry which is preliminary data.</text>
</comment>
<dbReference type="SMART" id="SM00635">
    <property type="entry name" value="BID_2"/>
    <property type="match status" value="1"/>
</dbReference>
<dbReference type="Proteomes" id="UP000194219">
    <property type="component" value="Unassembled WGS sequence"/>
</dbReference>
<proteinExistence type="predicted"/>
<evidence type="ECO:0000313" key="3">
    <source>
        <dbReference type="Proteomes" id="UP000194219"/>
    </source>
</evidence>
<dbReference type="RefSeq" id="WP_086142352.1">
    <property type="nucleotide sequence ID" value="NZ_MIMV01000038.1"/>
</dbReference>
<dbReference type="SUPFAM" id="SSF49373">
    <property type="entry name" value="Invasin/intimin cell-adhesion fragments"/>
    <property type="match status" value="1"/>
</dbReference>
<evidence type="ECO:0000313" key="2">
    <source>
        <dbReference type="EMBL" id="OTA92204.1"/>
    </source>
</evidence>
<protein>
    <recommendedName>
        <fullName evidence="1">BIG2 domain-containing protein</fullName>
    </recommendedName>
</protein>
<dbReference type="Gene3D" id="3.60.21.10">
    <property type="match status" value="1"/>
</dbReference>
<dbReference type="InterPro" id="IPR004843">
    <property type="entry name" value="Calcineurin-like_PHP"/>
</dbReference>
<feature type="domain" description="BIG2" evidence="1">
    <location>
        <begin position="356"/>
        <end position="430"/>
    </location>
</feature>
<dbReference type="AlphaFoldDB" id="A0AAE5MSH0"/>
<dbReference type="GO" id="GO:0016787">
    <property type="term" value="F:hydrolase activity"/>
    <property type="evidence" value="ECO:0007669"/>
    <property type="project" value="InterPro"/>
</dbReference>
<dbReference type="InterPro" id="IPR003343">
    <property type="entry name" value="Big_2"/>
</dbReference>
<dbReference type="Pfam" id="PF02368">
    <property type="entry name" value="Big_2"/>
    <property type="match status" value="1"/>
</dbReference>
<dbReference type="EMBL" id="MIMV01000038">
    <property type="protein sequence ID" value="OTA92204.1"/>
    <property type="molecule type" value="Genomic_DNA"/>
</dbReference>
<dbReference type="SUPFAM" id="SSF56300">
    <property type="entry name" value="Metallo-dependent phosphatases"/>
    <property type="match status" value="1"/>
</dbReference>